<dbReference type="EMBL" id="JAZDWU010000002">
    <property type="protein sequence ID" value="KAL0010521.1"/>
    <property type="molecule type" value="Genomic_DNA"/>
</dbReference>
<evidence type="ECO:0000313" key="2">
    <source>
        <dbReference type="Proteomes" id="UP001459277"/>
    </source>
</evidence>
<organism evidence="1 2">
    <name type="scientific">Lithocarpus litseifolius</name>
    <dbReference type="NCBI Taxonomy" id="425828"/>
    <lineage>
        <taxon>Eukaryota</taxon>
        <taxon>Viridiplantae</taxon>
        <taxon>Streptophyta</taxon>
        <taxon>Embryophyta</taxon>
        <taxon>Tracheophyta</taxon>
        <taxon>Spermatophyta</taxon>
        <taxon>Magnoliopsida</taxon>
        <taxon>eudicotyledons</taxon>
        <taxon>Gunneridae</taxon>
        <taxon>Pentapetalae</taxon>
        <taxon>rosids</taxon>
        <taxon>fabids</taxon>
        <taxon>Fagales</taxon>
        <taxon>Fagaceae</taxon>
        <taxon>Lithocarpus</taxon>
    </lineage>
</organism>
<gene>
    <name evidence="1" type="ORF">SO802_005629</name>
</gene>
<dbReference type="AlphaFoldDB" id="A0AAW2DP92"/>
<evidence type="ECO:0000313" key="1">
    <source>
        <dbReference type="EMBL" id="KAL0010521.1"/>
    </source>
</evidence>
<name>A0AAW2DP92_9ROSI</name>
<protein>
    <submittedName>
        <fullName evidence="1">Uncharacterized protein</fullName>
    </submittedName>
</protein>
<comment type="caution">
    <text evidence="1">The sequence shown here is derived from an EMBL/GenBank/DDBJ whole genome shotgun (WGS) entry which is preliminary data.</text>
</comment>
<dbReference type="Proteomes" id="UP001459277">
    <property type="component" value="Unassembled WGS sequence"/>
</dbReference>
<sequence>MANFSAEEVSALQGGGNEITKPAKRYIQLAYGASCLRYMGTFSNSKERDILEQIVMDLLMIMLRSS</sequence>
<keyword evidence="2" id="KW-1185">Reference proteome</keyword>
<reference evidence="1 2" key="1">
    <citation type="submission" date="2024-01" db="EMBL/GenBank/DDBJ databases">
        <title>A telomere-to-telomere, gap-free genome of sweet tea (Lithocarpus litseifolius).</title>
        <authorList>
            <person name="Zhou J."/>
        </authorList>
    </citation>
    <scope>NUCLEOTIDE SEQUENCE [LARGE SCALE GENOMIC DNA]</scope>
    <source>
        <strain evidence="1">Zhou-2022a</strain>
        <tissue evidence="1">Leaf</tissue>
    </source>
</reference>
<proteinExistence type="predicted"/>
<accession>A0AAW2DP92</accession>